<keyword evidence="8" id="KW-0472">Membrane</keyword>
<dbReference type="EMBL" id="AMQM01000959">
    <property type="status" value="NOT_ANNOTATED_CDS"/>
    <property type="molecule type" value="Genomic_DNA"/>
</dbReference>
<proteinExistence type="inferred from homology"/>
<dbReference type="PRINTS" id="PR00080">
    <property type="entry name" value="SDRFAMILY"/>
</dbReference>
<sequence>MLKILTIIWCWLNEIIEKILMLKKRKSINGQLVFITGAGGGIGRQLALKFAAENTKLALIDIDKKSCDMTARLVENSYNVKCIPYVCDVSNRDDVKKVAAKVNRDLGEVNILVNNAGIANYKTMLELTEEEIRRLIDVNLLGAFWTIQEFLPEMFRRNGGHIVNISSIGGCLGVALCCDYSASKFGLRGLSESLIEEMFRYKRTGIRVSVVYSSFVDTDLLNKIPEEYSVKLVSPEKLADDVLDGVLRDQKHIFVPKQLWKINALTNLLPTKTMMTLRCLYPIGTKYDEEDLQNVQ</sequence>
<dbReference type="HOGENOM" id="CLU_010194_2_5_1"/>
<evidence type="ECO:0000313" key="15">
    <source>
        <dbReference type="Proteomes" id="UP000015101"/>
    </source>
</evidence>
<dbReference type="InParanoid" id="T1G923"/>
<evidence type="ECO:0000256" key="4">
    <source>
        <dbReference type="ARBA" id="ARBA00022857"/>
    </source>
</evidence>
<dbReference type="AlphaFoldDB" id="T1G923"/>
<protein>
    <recommendedName>
        <fullName evidence="10">Short-chain dehydrogenase/reductase 3</fullName>
    </recommendedName>
    <alternativeName>
        <fullName evidence="11">Retinal short-chain dehydrogenase/reductase 1</fullName>
    </alternativeName>
</protein>
<dbReference type="EMBL" id="KB096742">
    <property type="protein sequence ID" value="ESO02602.1"/>
    <property type="molecule type" value="Genomic_DNA"/>
</dbReference>
<evidence type="ECO:0000256" key="12">
    <source>
        <dbReference type="RuleBase" id="RU000363"/>
    </source>
</evidence>
<comment type="subcellular location">
    <subcellularLocation>
        <location evidence="1">Membrane</location>
        <topology evidence="1">Multi-pass membrane protein</topology>
    </subcellularLocation>
</comment>
<keyword evidence="4" id="KW-0521">NADP</keyword>
<dbReference type="Proteomes" id="UP000015101">
    <property type="component" value="Unassembled WGS sequence"/>
</dbReference>
<comment type="similarity">
    <text evidence="2 12">Belongs to the short-chain dehydrogenases/reductases (SDR) family.</text>
</comment>
<dbReference type="InterPro" id="IPR002347">
    <property type="entry name" value="SDR_fam"/>
</dbReference>
<dbReference type="OMA" id="CCDYSAS"/>
<dbReference type="GO" id="GO:0016020">
    <property type="term" value="C:membrane"/>
    <property type="evidence" value="ECO:0007669"/>
    <property type="project" value="UniProtKB-SubCell"/>
</dbReference>
<dbReference type="Gene3D" id="3.40.50.720">
    <property type="entry name" value="NAD(P)-binding Rossmann-like Domain"/>
    <property type="match status" value="1"/>
</dbReference>
<dbReference type="GeneID" id="20217570"/>
<keyword evidence="6" id="KW-0560">Oxidoreductase</keyword>
<dbReference type="GO" id="GO:0016616">
    <property type="term" value="F:oxidoreductase activity, acting on the CH-OH group of donors, NAD or NADP as acceptor"/>
    <property type="evidence" value="ECO:0000318"/>
    <property type="project" value="GO_Central"/>
</dbReference>
<dbReference type="GO" id="GO:0005811">
    <property type="term" value="C:lipid droplet"/>
    <property type="evidence" value="ECO:0000318"/>
    <property type="project" value="GO_Central"/>
</dbReference>
<name>T1G923_HELRO</name>
<dbReference type="eggNOG" id="KOG1201">
    <property type="taxonomic scope" value="Eukaryota"/>
</dbReference>
<dbReference type="KEGG" id="hro:HELRODRAFT_94681"/>
<accession>T1G923</accession>
<dbReference type="STRING" id="6412.T1G923"/>
<dbReference type="CDD" id="cd05339">
    <property type="entry name" value="17beta-HSDXI-like_SDR_c"/>
    <property type="match status" value="1"/>
</dbReference>
<dbReference type="EnsemblMetazoa" id="HelroT94681">
    <property type="protein sequence ID" value="HelroP94681"/>
    <property type="gene ID" value="HelroG94681"/>
</dbReference>
<evidence type="ECO:0000256" key="8">
    <source>
        <dbReference type="ARBA" id="ARBA00023136"/>
    </source>
</evidence>
<evidence type="ECO:0000256" key="10">
    <source>
        <dbReference type="ARBA" id="ARBA00068717"/>
    </source>
</evidence>
<dbReference type="PRINTS" id="PR00081">
    <property type="entry name" value="GDHRDH"/>
</dbReference>
<reference evidence="14" key="3">
    <citation type="submission" date="2015-06" db="UniProtKB">
        <authorList>
            <consortium name="EnsemblMetazoa"/>
        </authorList>
    </citation>
    <scope>IDENTIFICATION</scope>
</reference>
<dbReference type="InterPro" id="IPR036291">
    <property type="entry name" value="NAD(P)-bd_dom_sf"/>
</dbReference>
<evidence type="ECO:0000256" key="1">
    <source>
        <dbReference type="ARBA" id="ARBA00004141"/>
    </source>
</evidence>
<evidence type="ECO:0000256" key="7">
    <source>
        <dbReference type="ARBA" id="ARBA00023098"/>
    </source>
</evidence>
<evidence type="ECO:0000256" key="9">
    <source>
        <dbReference type="ARBA" id="ARBA00059620"/>
    </source>
</evidence>
<evidence type="ECO:0000256" key="11">
    <source>
        <dbReference type="ARBA" id="ARBA00082544"/>
    </source>
</evidence>
<reference evidence="15" key="1">
    <citation type="submission" date="2012-12" db="EMBL/GenBank/DDBJ databases">
        <authorList>
            <person name="Hellsten U."/>
            <person name="Grimwood J."/>
            <person name="Chapman J.A."/>
            <person name="Shapiro H."/>
            <person name="Aerts A."/>
            <person name="Otillar R.P."/>
            <person name="Terry A.Y."/>
            <person name="Boore J.L."/>
            <person name="Simakov O."/>
            <person name="Marletaz F."/>
            <person name="Cho S.-J."/>
            <person name="Edsinger-Gonzales E."/>
            <person name="Havlak P."/>
            <person name="Kuo D.-H."/>
            <person name="Larsson T."/>
            <person name="Lv J."/>
            <person name="Arendt D."/>
            <person name="Savage R."/>
            <person name="Osoegawa K."/>
            <person name="de Jong P."/>
            <person name="Lindberg D.R."/>
            <person name="Seaver E.C."/>
            <person name="Weisblat D.A."/>
            <person name="Putnam N.H."/>
            <person name="Grigoriev I.V."/>
            <person name="Rokhsar D.S."/>
        </authorList>
    </citation>
    <scope>NUCLEOTIDE SEQUENCE</scope>
</reference>
<dbReference type="OrthoDB" id="10253736at2759"/>
<evidence type="ECO:0000256" key="3">
    <source>
        <dbReference type="ARBA" id="ARBA00022692"/>
    </source>
</evidence>
<reference evidence="13 15" key="2">
    <citation type="journal article" date="2013" name="Nature">
        <title>Insights into bilaterian evolution from three spiralian genomes.</title>
        <authorList>
            <person name="Simakov O."/>
            <person name="Marletaz F."/>
            <person name="Cho S.J."/>
            <person name="Edsinger-Gonzales E."/>
            <person name="Havlak P."/>
            <person name="Hellsten U."/>
            <person name="Kuo D.H."/>
            <person name="Larsson T."/>
            <person name="Lv J."/>
            <person name="Arendt D."/>
            <person name="Savage R."/>
            <person name="Osoegawa K."/>
            <person name="de Jong P."/>
            <person name="Grimwood J."/>
            <person name="Chapman J.A."/>
            <person name="Shapiro H."/>
            <person name="Aerts A."/>
            <person name="Otillar R.P."/>
            <person name="Terry A.Y."/>
            <person name="Boore J.L."/>
            <person name="Grigoriev I.V."/>
            <person name="Lindberg D.R."/>
            <person name="Seaver E.C."/>
            <person name="Weisblat D.A."/>
            <person name="Putnam N.H."/>
            <person name="Rokhsar D.S."/>
        </authorList>
    </citation>
    <scope>NUCLEOTIDE SEQUENCE</scope>
</reference>
<keyword evidence="15" id="KW-1185">Reference proteome</keyword>
<comment type="function">
    <text evidence="9">Catalyzes the reduction of all-trans-retinal to all-trans-retinol in the presence of NADPH.</text>
</comment>
<keyword evidence="5" id="KW-1133">Transmembrane helix</keyword>
<dbReference type="Pfam" id="PF00106">
    <property type="entry name" value="adh_short"/>
    <property type="match status" value="1"/>
</dbReference>
<organism evidence="14 15">
    <name type="scientific">Helobdella robusta</name>
    <name type="common">Californian leech</name>
    <dbReference type="NCBI Taxonomy" id="6412"/>
    <lineage>
        <taxon>Eukaryota</taxon>
        <taxon>Metazoa</taxon>
        <taxon>Spiralia</taxon>
        <taxon>Lophotrochozoa</taxon>
        <taxon>Annelida</taxon>
        <taxon>Clitellata</taxon>
        <taxon>Hirudinea</taxon>
        <taxon>Rhynchobdellida</taxon>
        <taxon>Glossiphoniidae</taxon>
        <taxon>Helobdella</taxon>
    </lineage>
</organism>
<evidence type="ECO:0000256" key="6">
    <source>
        <dbReference type="ARBA" id="ARBA00023002"/>
    </source>
</evidence>
<dbReference type="RefSeq" id="XP_009020010.1">
    <property type="nucleotide sequence ID" value="XM_009021762.1"/>
</dbReference>
<evidence type="ECO:0000256" key="2">
    <source>
        <dbReference type="ARBA" id="ARBA00006484"/>
    </source>
</evidence>
<evidence type="ECO:0000256" key="5">
    <source>
        <dbReference type="ARBA" id="ARBA00022989"/>
    </source>
</evidence>
<keyword evidence="3" id="KW-0812">Transmembrane</keyword>
<dbReference type="PANTHER" id="PTHR24322">
    <property type="entry name" value="PKSB"/>
    <property type="match status" value="1"/>
</dbReference>
<dbReference type="GO" id="GO:0052650">
    <property type="term" value="F:all-trans-retinol dehydrogenase (NADP+) activity"/>
    <property type="evidence" value="ECO:0007669"/>
    <property type="project" value="UniProtKB-ARBA"/>
</dbReference>
<gene>
    <name evidence="14" type="primary">20217570</name>
    <name evidence="13" type="ORF">HELRODRAFT_94681</name>
</gene>
<evidence type="ECO:0000313" key="14">
    <source>
        <dbReference type="EnsemblMetazoa" id="HelroP94681"/>
    </source>
</evidence>
<dbReference type="SUPFAM" id="SSF51735">
    <property type="entry name" value="NAD(P)-binding Rossmann-fold domains"/>
    <property type="match status" value="1"/>
</dbReference>
<dbReference type="CTD" id="20217570"/>
<dbReference type="FunFam" id="3.40.50.720:FF:000131">
    <property type="entry name" value="Short-chain dehydrogenase/reductase 3"/>
    <property type="match status" value="1"/>
</dbReference>
<keyword evidence="7" id="KW-0443">Lipid metabolism</keyword>
<evidence type="ECO:0000313" key="13">
    <source>
        <dbReference type="EMBL" id="ESO02602.1"/>
    </source>
</evidence>
<dbReference type="PANTHER" id="PTHR24322:SF736">
    <property type="entry name" value="RETINOL DEHYDROGENASE 10"/>
    <property type="match status" value="1"/>
</dbReference>